<reference evidence="2 4" key="1">
    <citation type="submission" date="2017-06" db="EMBL/GenBank/DDBJ databases">
        <title>Draft genome sequence of Fusobacterium nucleatum subsp. polymorphum KCOM 1267 (=ChDC F290).</title>
        <authorList>
            <person name="Kook J.-K."/>
            <person name="Park S.-N."/>
            <person name="Lim Y.K."/>
            <person name="Roh H."/>
        </authorList>
    </citation>
    <scope>NUCLEOTIDE SEQUENCE [LARGE SCALE GENOMIC DNA]</scope>
    <source>
        <strain evidence="2">KCOM 1267</strain>
        <strain evidence="4">KCOM 1267(ChDC F290)</strain>
    </source>
</reference>
<dbReference type="Proteomes" id="UP000221504">
    <property type="component" value="Unassembled WGS sequence"/>
</dbReference>
<dbReference type="RefSeq" id="WP_032846443.1">
    <property type="nucleotide sequence ID" value="NZ_CP077154.1"/>
</dbReference>
<keyword evidence="1" id="KW-0732">Signal</keyword>
<accession>A0A2C6AQI3</accession>
<dbReference type="EMBL" id="NIRQ01000001">
    <property type="protein sequence ID" value="PHI13002.1"/>
    <property type="molecule type" value="Genomic_DNA"/>
</dbReference>
<dbReference type="AlphaFoldDB" id="A0A2C6AQI3"/>
<evidence type="ECO:0000313" key="4">
    <source>
        <dbReference type="Proteomes" id="UP000221504"/>
    </source>
</evidence>
<organism evidence="2 4">
    <name type="scientific">Fusobacterium nucleatum subsp. polymorphum</name>
    <name type="common">Fusobacterium polymorphum</name>
    <dbReference type="NCBI Taxonomy" id="76857"/>
    <lineage>
        <taxon>Bacteria</taxon>
        <taxon>Fusobacteriati</taxon>
        <taxon>Fusobacteriota</taxon>
        <taxon>Fusobacteriia</taxon>
        <taxon>Fusobacteriales</taxon>
        <taxon>Fusobacteriaceae</taxon>
        <taxon>Fusobacterium</taxon>
    </lineage>
</organism>
<dbReference type="EMBL" id="NIRM01000004">
    <property type="protein sequence ID" value="PHI04409.1"/>
    <property type="molecule type" value="Genomic_DNA"/>
</dbReference>
<reference evidence="3 5" key="2">
    <citation type="submission" date="2017-06" db="EMBL/GenBank/DDBJ databases">
        <title>Draft genome sequence of Fusobacterium nucleatum subsp. polymorphum KCOM 1330 (=ChDC F330).</title>
        <authorList>
            <person name="Kook J.-K."/>
            <person name="Park S.-N."/>
            <person name="Lim Y.K."/>
            <person name="Roh H."/>
        </authorList>
    </citation>
    <scope>NUCLEOTIDE SEQUENCE [LARGE SCALE GENOMIC DNA]</scope>
    <source>
        <strain evidence="3">KCOM 1330</strain>
        <strain evidence="5">KCOM 1330 (ChDC F330)</strain>
    </source>
</reference>
<protein>
    <submittedName>
        <fullName evidence="2">Uncharacterized protein</fullName>
    </submittedName>
</protein>
<name>A0A2C6AQI3_FUSNP</name>
<gene>
    <name evidence="2" type="ORF">CBG52_11700</name>
    <name evidence="3" type="ORF">CBG59_04255</name>
</gene>
<evidence type="ECO:0000313" key="3">
    <source>
        <dbReference type="EMBL" id="PHI13002.1"/>
    </source>
</evidence>
<sequence>MKKILFILVILMTTLSFAKPKDWVDENKVKKAGYEIFSGVPKYNIYPIVFKKVLDNKDILHIRILDHTQYPNYGFLDAFVEEETKMKEIIGKRGKDKKILENKDLMIVEYYDKDSIKNNDPHPYIYVFYYYYTLDNDFIFAEYFSKEKLSKDTLDKMSGQIFDRLESFKKNN</sequence>
<evidence type="ECO:0000313" key="5">
    <source>
        <dbReference type="Proteomes" id="UP000221852"/>
    </source>
</evidence>
<proteinExistence type="predicted"/>
<evidence type="ECO:0000313" key="2">
    <source>
        <dbReference type="EMBL" id="PHI04409.1"/>
    </source>
</evidence>
<feature type="chain" id="PRO_5011931917" evidence="1">
    <location>
        <begin position="19"/>
        <end position="172"/>
    </location>
</feature>
<evidence type="ECO:0000256" key="1">
    <source>
        <dbReference type="SAM" id="SignalP"/>
    </source>
</evidence>
<feature type="signal peptide" evidence="1">
    <location>
        <begin position="1"/>
        <end position="18"/>
    </location>
</feature>
<comment type="caution">
    <text evidence="2">The sequence shown here is derived from an EMBL/GenBank/DDBJ whole genome shotgun (WGS) entry which is preliminary data.</text>
</comment>
<dbReference type="Proteomes" id="UP000221852">
    <property type="component" value="Unassembled WGS sequence"/>
</dbReference>